<gene>
    <name evidence="3" type="ORF">GCM10022197_01900</name>
</gene>
<reference evidence="4" key="1">
    <citation type="journal article" date="2019" name="Int. J. Syst. Evol. Microbiol.">
        <title>The Global Catalogue of Microorganisms (GCM) 10K type strain sequencing project: providing services to taxonomists for standard genome sequencing and annotation.</title>
        <authorList>
            <consortium name="The Broad Institute Genomics Platform"/>
            <consortium name="The Broad Institute Genome Sequencing Center for Infectious Disease"/>
            <person name="Wu L."/>
            <person name="Ma J."/>
        </authorList>
    </citation>
    <scope>NUCLEOTIDE SEQUENCE [LARGE SCALE GENOMIC DNA]</scope>
    <source>
        <strain evidence="4">JCM 16540</strain>
    </source>
</reference>
<dbReference type="InterPro" id="IPR050982">
    <property type="entry name" value="Auxin_biosynth/cation_transpt"/>
</dbReference>
<comment type="caution">
    <text evidence="3">The sequence shown here is derived from an EMBL/GenBank/DDBJ whole genome shotgun (WGS) entry which is preliminary data.</text>
</comment>
<evidence type="ECO:0000313" key="3">
    <source>
        <dbReference type="EMBL" id="GAA3550645.1"/>
    </source>
</evidence>
<dbReference type="InterPro" id="IPR036188">
    <property type="entry name" value="FAD/NAD-bd_sf"/>
</dbReference>
<organism evidence="3 4">
    <name type="scientific">Microlunatus spumicola</name>
    <dbReference type="NCBI Taxonomy" id="81499"/>
    <lineage>
        <taxon>Bacteria</taxon>
        <taxon>Bacillati</taxon>
        <taxon>Actinomycetota</taxon>
        <taxon>Actinomycetes</taxon>
        <taxon>Propionibacteriales</taxon>
        <taxon>Propionibacteriaceae</taxon>
        <taxon>Microlunatus</taxon>
    </lineage>
</organism>
<dbReference type="PANTHER" id="PTHR43539">
    <property type="entry name" value="FLAVIN-BINDING MONOOXYGENASE-LIKE PROTEIN (AFU_ORTHOLOGUE AFUA_4G09220)"/>
    <property type="match status" value="1"/>
</dbReference>
<feature type="region of interest" description="Disordered" evidence="2">
    <location>
        <begin position="429"/>
        <end position="448"/>
    </location>
</feature>
<dbReference type="PANTHER" id="PTHR43539:SF78">
    <property type="entry name" value="FLAVIN-CONTAINING MONOOXYGENASE"/>
    <property type="match status" value="1"/>
</dbReference>
<evidence type="ECO:0000256" key="2">
    <source>
        <dbReference type="SAM" id="MobiDB-lite"/>
    </source>
</evidence>
<dbReference type="RefSeq" id="WP_204912656.1">
    <property type="nucleotide sequence ID" value="NZ_BAAAYR010000001.1"/>
</dbReference>
<dbReference type="PRINTS" id="PR00411">
    <property type="entry name" value="PNDRDTASEI"/>
</dbReference>
<evidence type="ECO:0000256" key="1">
    <source>
        <dbReference type="ARBA" id="ARBA00023002"/>
    </source>
</evidence>
<keyword evidence="4" id="KW-1185">Reference proteome</keyword>
<dbReference type="Proteomes" id="UP001500767">
    <property type="component" value="Unassembled WGS sequence"/>
</dbReference>
<sequence length="448" mass="45874">MTLPVVVIGAGPQGLAAAAHLLERGLEPLVLEAGDAPAAAVHGWAHVRLFSPWSELVDPAAARLLSRSGWVPPDEAFPTGGAWVEAYLAPLAAALGDRVRLGTRVTGVSRRGRDRLVSDGRADQPFTVHVTTASVQGRLDASAVVDASGTWHQPGPVGADGLPALGERAAASAGTLTYRSPTPEQVAGLAGRHVVVVGSGHSALTAVNDLADLVRREPGTTVTWVLRRGVVGDTFGGGAADGLPQRGALGARARESVEAGLVEPATGFRVVSVAPEADDRVVLAAEDGRRLPAADHVVALTGFRPDLSFLTEVRLDLDPVLQAPVRLSTEIDPNLHSCGSVSPHGATELAQPEPGLYLVGMKSYGRAPTFLAMTGYEQVRSVAAALAGDHEAAARVELVLPETGVCGGAGLFDAPAADPSGGCCGPVVPTGQPPEPQLVSVGSLLGRH</sequence>
<proteinExistence type="predicted"/>
<name>A0ABP6WGH8_9ACTN</name>
<accession>A0ABP6WGH8</accession>
<dbReference type="Pfam" id="PF13738">
    <property type="entry name" value="Pyr_redox_3"/>
    <property type="match status" value="1"/>
</dbReference>
<protein>
    <submittedName>
        <fullName evidence="3">NAD(P)-binding domain-containing protein</fullName>
    </submittedName>
</protein>
<evidence type="ECO:0000313" key="4">
    <source>
        <dbReference type="Proteomes" id="UP001500767"/>
    </source>
</evidence>
<dbReference type="PRINTS" id="PR00368">
    <property type="entry name" value="FADPNR"/>
</dbReference>
<keyword evidence="1" id="KW-0560">Oxidoreductase</keyword>
<dbReference type="Gene3D" id="3.50.50.60">
    <property type="entry name" value="FAD/NAD(P)-binding domain"/>
    <property type="match status" value="1"/>
</dbReference>
<dbReference type="EMBL" id="BAAAYR010000001">
    <property type="protein sequence ID" value="GAA3550645.1"/>
    <property type="molecule type" value="Genomic_DNA"/>
</dbReference>
<dbReference type="SUPFAM" id="SSF51905">
    <property type="entry name" value="FAD/NAD(P)-binding domain"/>
    <property type="match status" value="1"/>
</dbReference>